<accession>A0A316DCN4</accession>
<dbReference type="EMBL" id="QGGL01000005">
    <property type="protein sequence ID" value="PWK14263.1"/>
    <property type="molecule type" value="Genomic_DNA"/>
</dbReference>
<keyword evidence="2" id="KW-1185">Reference proteome</keyword>
<name>A0A316DCN4_9BACL</name>
<comment type="caution">
    <text evidence="1">The sequence shown here is derived from an EMBL/GenBank/DDBJ whole genome shotgun (WGS) entry which is preliminary data.</text>
</comment>
<evidence type="ECO:0000313" key="1">
    <source>
        <dbReference type="EMBL" id="PWK14263.1"/>
    </source>
</evidence>
<dbReference type="AlphaFoldDB" id="A0A316DCN4"/>
<dbReference type="Proteomes" id="UP000245634">
    <property type="component" value="Unassembled WGS sequence"/>
</dbReference>
<organism evidence="1 2">
    <name type="scientific">Tumebacillus permanentifrigoris</name>
    <dbReference type="NCBI Taxonomy" id="378543"/>
    <lineage>
        <taxon>Bacteria</taxon>
        <taxon>Bacillati</taxon>
        <taxon>Bacillota</taxon>
        <taxon>Bacilli</taxon>
        <taxon>Bacillales</taxon>
        <taxon>Alicyclobacillaceae</taxon>
        <taxon>Tumebacillus</taxon>
    </lineage>
</organism>
<gene>
    <name evidence="1" type="ORF">C7459_10516</name>
</gene>
<proteinExistence type="predicted"/>
<sequence>MYQALKRIQRIVEPEGEFNIVSNDTEVVKLVLHRFKNVVQCEEFEFGFKEREEAEKDENRNKRVIELAKYLEALQKGVYSKREIREAAGIDQAHFSDYLKNERIVRLVQNKVITMTYRSIERL</sequence>
<evidence type="ECO:0000313" key="2">
    <source>
        <dbReference type="Proteomes" id="UP000245634"/>
    </source>
</evidence>
<reference evidence="1 2" key="1">
    <citation type="submission" date="2018-05" db="EMBL/GenBank/DDBJ databases">
        <title>Genomic Encyclopedia of Type Strains, Phase IV (KMG-IV): sequencing the most valuable type-strain genomes for metagenomic binning, comparative biology and taxonomic classification.</title>
        <authorList>
            <person name="Goeker M."/>
        </authorList>
    </citation>
    <scope>NUCLEOTIDE SEQUENCE [LARGE SCALE GENOMIC DNA]</scope>
    <source>
        <strain evidence="1 2">DSM 18773</strain>
    </source>
</reference>
<protein>
    <submittedName>
        <fullName evidence="1">Uncharacterized protein</fullName>
    </submittedName>
</protein>